<protein>
    <submittedName>
        <fullName evidence="1">Uncharacterized protein</fullName>
    </submittedName>
</protein>
<evidence type="ECO:0000313" key="2">
    <source>
        <dbReference type="Proteomes" id="UP000324517"/>
    </source>
</evidence>
<dbReference type="EMBL" id="VTET01000004">
    <property type="protein sequence ID" value="TYS72358.1"/>
    <property type="molecule type" value="Genomic_DNA"/>
</dbReference>
<name>A0A5D4TC98_9BACI</name>
<gene>
    <name evidence="1" type="ORF">FZC75_10410</name>
</gene>
<organism evidence="1 2">
    <name type="scientific">Sutcliffiella horikoshii</name>
    <dbReference type="NCBI Taxonomy" id="79883"/>
    <lineage>
        <taxon>Bacteria</taxon>
        <taxon>Bacillati</taxon>
        <taxon>Bacillota</taxon>
        <taxon>Bacilli</taxon>
        <taxon>Bacillales</taxon>
        <taxon>Bacillaceae</taxon>
        <taxon>Sutcliffiella</taxon>
    </lineage>
</organism>
<dbReference type="Proteomes" id="UP000324517">
    <property type="component" value="Unassembled WGS sequence"/>
</dbReference>
<accession>A0A5D4TC98</accession>
<dbReference type="AlphaFoldDB" id="A0A5D4TC98"/>
<comment type="caution">
    <text evidence="1">The sequence shown here is derived from an EMBL/GenBank/DDBJ whole genome shotgun (WGS) entry which is preliminary data.</text>
</comment>
<reference evidence="1 2" key="1">
    <citation type="submission" date="2019-08" db="EMBL/GenBank/DDBJ databases">
        <title>Bacillus genomes from the desert of Cuatro Cienegas, Coahuila.</title>
        <authorList>
            <person name="Olmedo-Alvarez G."/>
        </authorList>
    </citation>
    <scope>NUCLEOTIDE SEQUENCE [LARGE SCALE GENOMIC DNA]</scope>
    <source>
        <strain evidence="1 2">CH98b_3T</strain>
    </source>
</reference>
<dbReference type="RefSeq" id="WP_148979224.1">
    <property type="nucleotide sequence ID" value="NZ_JBNILM010000004.1"/>
</dbReference>
<evidence type="ECO:0000313" key="1">
    <source>
        <dbReference type="EMBL" id="TYS72358.1"/>
    </source>
</evidence>
<sequence>MFQDFPELRNENIIYIITFLVVEHRRIIFEETNDFISNGIYKKHTETNPRHLLGNQYNDIKNQTEEIPKKIYEELTLLSESSKAFLGIKDKEHLIIPIAEMSNYFFDHLFSYTGIYNLDFFQALEKILKLMLQKGKEPVFASDQPFPFWRYYHDIFQNTVN</sequence>
<proteinExistence type="predicted"/>